<evidence type="ECO:0000313" key="2">
    <source>
        <dbReference type="Proteomes" id="UP001146120"/>
    </source>
</evidence>
<reference evidence="1" key="1">
    <citation type="submission" date="2022-11" db="EMBL/GenBank/DDBJ databases">
        <authorList>
            <person name="Morgan W.R."/>
            <person name="Tartar A."/>
        </authorList>
    </citation>
    <scope>NUCLEOTIDE SEQUENCE</scope>
    <source>
        <strain evidence="1">ARSEF 373</strain>
    </source>
</reference>
<dbReference type="AlphaFoldDB" id="A0AAV2YXF2"/>
<name>A0AAV2YXF2_9STRA</name>
<dbReference type="Proteomes" id="UP001146120">
    <property type="component" value="Unassembled WGS sequence"/>
</dbReference>
<accession>A0AAV2YXF2</accession>
<gene>
    <name evidence="1" type="ORF">N0F65_010932</name>
</gene>
<keyword evidence="2" id="KW-1185">Reference proteome</keyword>
<dbReference type="EMBL" id="DAKRPA010000091">
    <property type="protein sequence ID" value="DAZ99046.1"/>
    <property type="molecule type" value="Genomic_DNA"/>
</dbReference>
<reference evidence="1" key="2">
    <citation type="journal article" date="2023" name="Microbiol Resour">
        <title>Decontamination and Annotation of the Draft Genome Sequence of the Oomycete Lagenidium giganteum ARSEF 373.</title>
        <authorList>
            <person name="Morgan W.R."/>
            <person name="Tartar A."/>
        </authorList>
    </citation>
    <scope>NUCLEOTIDE SEQUENCE</scope>
    <source>
        <strain evidence="1">ARSEF 373</strain>
    </source>
</reference>
<protein>
    <submittedName>
        <fullName evidence="1">Uncharacterized protein</fullName>
    </submittedName>
</protein>
<organism evidence="1 2">
    <name type="scientific">Lagenidium giganteum</name>
    <dbReference type="NCBI Taxonomy" id="4803"/>
    <lineage>
        <taxon>Eukaryota</taxon>
        <taxon>Sar</taxon>
        <taxon>Stramenopiles</taxon>
        <taxon>Oomycota</taxon>
        <taxon>Peronosporomycetes</taxon>
        <taxon>Pythiales</taxon>
        <taxon>Pythiaceae</taxon>
    </lineage>
</organism>
<evidence type="ECO:0000313" key="1">
    <source>
        <dbReference type="EMBL" id="DAZ99046.1"/>
    </source>
</evidence>
<proteinExistence type="predicted"/>
<sequence>MALAEGTTNNAMQRARLAQAIILPKILYMARHCWSPRHIRRRLQRLIRNLVWKHRTTDHIKSKGWLPEHAAANPSHAGGVGLPLITAGLQAMAGAHSRDPTI</sequence>
<comment type="caution">
    <text evidence="1">The sequence shown here is derived from an EMBL/GenBank/DDBJ whole genome shotgun (WGS) entry which is preliminary data.</text>
</comment>